<name>A0ABP0WD33_9BRYO</name>
<keyword evidence="1" id="KW-0479">Metal-binding</keyword>
<feature type="region of interest" description="Disordered" evidence="3">
    <location>
        <begin position="29"/>
        <end position="48"/>
    </location>
</feature>
<evidence type="ECO:0000259" key="5">
    <source>
        <dbReference type="Pfam" id="PF22600"/>
    </source>
</evidence>
<accession>A0ABP0WD33</accession>
<dbReference type="Proteomes" id="UP001497444">
    <property type="component" value="Chromosome 17"/>
</dbReference>
<dbReference type="EMBL" id="OZ020112">
    <property type="protein sequence ID" value="CAK9264756.1"/>
    <property type="molecule type" value="Genomic_DNA"/>
</dbReference>
<gene>
    <name evidence="6" type="ORF">CSSPJE1EN1_LOCUS10234</name>
</gene>
<reference evidence="6" key="1">
    <citation type="submission" date="2024-02" db="EMBL/GenBank/DDBJ databases">
        <authorList>
            <consortium name="ELIXIR-Norway"/>
            <consortium name="Elixir Norway"/>
        </authorList>
    </citation>
    <scope>NUCLEOTIDE SEQUENCE</scope>
</reference>
<dbReference type="PANTHER" id="PTHR23092">
    <property type="entry name" value="POLY(A) RNA POLYMERASE"/>
    <property type="match status" value="1"/>
</dbReference>
<feature type="region of interest" description="Disordered" evidence="3">
    <location>
        <begin position="438"/>
        <end position="511"/>
    </location>
</feature>
<evidence type="ECO:0000313" key="7">
    <source>
        <dbReference type="Proteomes" id="UP001497444"/>
    </source>
</evidence>
<evidence type="ECO:0000256" key="1">
    <source>
        <dbReference type="ARBA" id="ARBA00022723"/>
    </source>
</evidence>
<dbReference type="InterPro" id="IPR043519">
    <property type="entry name" value="NT_sf"/>
</dbReference>
<feature type="region of interest" description="Disordered" evidence="3">
    <location>
        <begin position="891"/>
        <end position="915"/>
    </location>
</feature>
<feature type="region of interest" description="Disordered" evidence="3">
    <location>
        <begin position="1013"/>
        <end position="1035"/>
    </location>
</feature>
<dbReference type="Pfam" id="PF03828">
    <property type="entry name" value="PAP_assoc"/>
    <property type="match status" value="1"/>
</dbReference>
<dbReference type="InterPro" id="IPR002058">
    <property type="entry name" value="PAP_assoc"/>
</dbReference>
<keyword evidence="2" id="KW-0460">Magnesium</keyword>
<dbReference type="Gene3D" id="3.30.460.10">
    <property type="entry name" value="Beta Polymerase, domain 2"/>
    <property type="match status" value="1"/>
</dbReference>
<dbReference type="Gene3D" id="1.10.1410.10">
    <property type="match status" value="1"/>
</dbReference>
<dbReference type="PANTHER" id="PTHR23092:SF48">
    <property type="entry name" value="NUCLEOTIDYLTRANSFERASE FAMILY PROTEIN"/>
    <property type="match status" value="1"/>
</dbReference>
<evidence type="ECO:0000256" key="2">
    <source>
        <dbReference type="ARBA" id="ARBA00022842"/>
    </source>
</evidence>
<feature type="compositionally biased region" description="Basic residues" evidence="3">
    <location>
        <begin position="459"/>
        <end position="470"/>
    </location>
</feature>
<protein>
    <recommendedName>
        <fullName evidence="8">Polymerase nucleotidyl transferase domain-containing protein</fullName>
    </recommendedName>
</protein>
<feature type="compositionally biased region" description="Low complexity" evidence="3">
    <location>
        <begin position="29"/>
        <end position="40"/>
    </location>
</feature>
<sequence length="1652" mass="179994">MDTQQALDALTDHMAIYHRCAERLNLSSPAGTSAAAAPRPNSKLEGNNTRHRVVQWMSGLTIGQRKAVLTVVDKPWVSLLLQMQQKLSTHGPGNFIILPDVPSLDGSAKPGLCYRKANGLLARLSSQELAADTLIRGVQIFSSEDGEKRPITASGVTAFDSMTITDKLVENLEMFLALMDEVSYGLFLVHPLESVASPWEETPWLQVQGYYSMAAFIANKLEIAIWSSWICSGVGKRPSRGGVRGSKVSEPVKNNSSMVRVANVSGTATVAQSIYRRRQGCLDWWNEVGSNVKEKTVKVALAAATKSSAENAKQHSKNIVETRDMFGDCLELGTIRGRTVRKRTLSDTECELQGRHLMHDAIVSSVLPVLSGLRALKEVAESGILSASTSSHRLESKSLFYSTLNSVDTMPDRVKRKARDVLTRVMADAIELELLGGEDGRKLQGGGGSGKSGEVKASKERKKRRKRRSTQKVLPQDREDSGGAAPMKALENGNRHETRTPLKPSKLHTSSSRGIACFEDVDVATCGQEGEVCNEDDKSNILKVSQGAVKVPACVPIPISGGEVDNTAAVGNAQLQKQTKECNVLSPVEVKELSLSQFKAGEFESKSSRMGMKNGDFYFEARTDLGNLSEESRVSLAPLMLQFGTLDLGMADNTEDVTMSDHALHLGVDTPQGFNQDPQTPLHSSDIESVKKASGDDGNAAEMSVKAHRTDQECGRSLESSAADSLVVENGVPTKTLQSDVVPIANVANGIACPTTPGFSFNEEPLLVHNLKPVPLRTQQTAPSFALFYSHEWPGYSQVRVSGGRVQPTATERLHLDVIHDWPKRMGGSPVALTNRSSLPQPAPVSLEWPPFVQSGYSLTPLVEYSNLKESGVLAFSPFSSSAFPSCAPPTNWPNGHGREGGHGPDCDDRGTDDTDLEVLEPYAGDFDDFDGYMVSEEEVEQRSKDVNQVNVEDFNQIFGGGVLYWNSADYAGMGYSRPGSMSSDDSSWARREADLSVVLDDIVGLHPLPGPYRSKGSTSSNLSNISPSQSSSSLPLSFEHMSATQVGQRRCLSRSVGNDFPGNFVAATDDAQAAGPTVGTTIGVMDGMMSDGFMPRLRPIVVVRDPGLSRTRVKNEARSPHIGTRVTGDGLGNQRRRPSPPVMRHAPPPPPPSPVAGLKRRKGWMSARSGSSSPRHWGLTSRWNKEEMDGLEAQLMNRTSDGVIGNGQRRAYLTSTPPMRPLSGALLREHLVAPFALDQEHMPDTALPMQSSVLYNKNPTMHLAISLLHTALHKEIESFCAQVANEKRMRMPFINTAVKKVAHSLQVLWPRSRTKIFGSNATGLALPSSDVDLVVSLPPVRKAREPIKQAGILEGRIDGIKETCLLHAARNLETQDWVEVLQVIEHTMVPIIRLTAHILPHQCELGDSKPVKVLGEKEKGKASSPVAANWKGAEVLMTCEGPAEDVVSQVKGPWGSEADRQFVRLDISFEAPANTGLRTAELVRELMGQFPPITPLALLLKQFLADRSLDHPYKGGLSSYCQVLLITRFLQHQQHLGRPPSSQSLGSLFMDFLHFFGCVFDPRRMCVRIRAGGMYVSRDRGLSIDPLYIEDPFDFENNVGSTCFRIQQIVKAFADAYASLEKELFEGSLDGTKSGESFTLLQKILPSMAGK</sequence>
<dbReference type="Pfam" id="PF22600">
    <property type="entry name" value="MTPAP-like_central"/>
    <property type="match status" value="1"/>
</dbReference>
<evidence type="ECO:0000313" key="6">
    <source>
        <dbReference type="EMBL" id="CAK9264756.1"/>
    </source>
</evidence>
<feature type="domain" description="Poly(A) RNA polymerase mitochondrial-like central palm" evidence="5">
    <location>
        <begin position="1295"/>
        <end position="1405"/>
    </location>
</feature>
<dbReference type="SUPFAM" id="SSF81301">
    <property type="entry name" value="Nucleotidyltransferase"/>
    <property type="match status" value="1"/>
</dbReference>
<dbReference type="InterPro" id="IPR054708">
    <property type="entry name" value="MTPAP-like_central"/>
</dbReference>
<evidence type="ECO:0000259" key="4">
    <source>
        <dbReference type="Pfam" id="PF03828"/>
    </source>
</evidence>
<dbReference type="CDD" id="cd05402">
    <property type="entry name" value="NT_PAP_TUTase"/>
    <property type="match status" value="1"/>
</dbReference>
<proteinExistence type="predicted"/>
<feature type="region of interest" description="Disordered" evidence="3">
    <location>
        <begin position="1112"/>
        <end position="1180"/>
    </location>
</feature>
<dbReference type="InterPro" id="IPR045862">
    <property type="entry name" value="Trf4-like"/>
</dbReference>
<feature type="compositionally biased region" description="Low complexity" evidence="3">
    <location>
        <begin position="1015"/>
        <end position="1035"/>
    </location>
</feature>
<organism evidence="6 7">
    <name type="scientific">Sphagnum jensenii</name>
    <dbReference type="NCBI Taxonomy" id="128206"/>
    <lineage>
        <taxon>Eukaryota</taxon>
        <taxon>Viridiplantae</taxon>
        <taxon>Streptophyta</taxon>
        <taxon>Embryophyta</taxon>
        <taxon>Bryophyta</taxon>
        <taxon>Sphagnophytina</taxon>
        <taxon>Sphagnopsida</taxon>
        <taxon>Sphagnales</taxon>
        <taxon>Sphagnaceae</taxon>
        <taxon>Sphagnum</taxon>
    </lineage>
</organism>
<dbReference type="SUPFAM" id="SSF81631">
    <property type="entry name" value="PAP/OAS1 substrate-binding domain"/>
    <property type="match status" value="1"/>
</dbReference>
<feature type="domain" description="PAP-associated" evidence="4">
    <location>
        <begin position="1545"/>
        <end position="1598"/>
    </location>
</feature>
<keyword evidence="7" id="KW-1185">Reference proteome</keyword>
<evidence type="ECO:0000256" key="3">
    <source>
        <dbReference type="SAM" id="MobiDB-lite"/>
    </source>
</evidence>
<feature type="compositionally biased region" description="Basic and acidic residues" evidence="3">
    <location>
        <begin position="897"/>
        <end position="913"/>
    </location>
</feature>
<evidence type="ECO:0008006" key="8">
    <source>
        <dbReference type="Google" id="ProtNLM"/>
    </source>
</evidence>